<name>A0AAD5UYN6_9APHY</name>
<reference evidence="3" key="1">
    <citation type="submission" date="2022-07" db="EMBL/GenBank/DDBJ databases">
        <title>Genome Sequence of Physisporinus lineatus.</title>
        <authorList>
            <person name="Buettner E."/>
        </authorList>
    </citation>
    <scope>NUCLEOTIDE SEQUENCE</scope>
    <source>
        <strain evidence="3">VT162</strain>
    </source>
</reference>
<dbReference type="Proteomes" id="UP001212997">
    <property type="component" value="Unassembled WGS sequence"/>
</dbReference>
<evidence type="ECO:0008006" key="5">
    <source>
        <dbReference type="Google" id="ProtNLM"/>
    </source>
</evidence>
<dbReference type="InterPro" id="IPR008928">
    <property type="entry name" value="6-hairpin_glycosidase_sf"/>
</dbReference>
<keyword evidence="4" id="KW-1185">Reference proteome</keyword>
<dbReference type="EMBL" id="JANAWD010000322">
    <property type="protein sequence ID" value="KAJ3481418.1"/>
    <property type="molecule type" value="Genomic_DNA"/>
</dbReference>
<accession>A0AAD5UYN6</accession>
<evidence type="ECO:0000313" key="3">
    <source>
        <dbReference type="EMBL" id="KAJ3481418.1"/>
    </source>
</evidence>
<feature type="compositionally biased region" description="Polar residues" evidence="1">
    <location>
        <begin position="386"/>
        <end position="400"/>
    </location>
</feature>
<comment type="caution">
    <text evidence="3">The sequence shown here is derived from an EMBL/GenBank/DDBJ whole genome shotgun (WGS) entry which is preliminary data.</text>
</comment>
<dbReference type="GO" id="GO:0005975">
    <property type="term" value="P:carbohydrate metabolic process"/>
    <property type="evidence" value="ECO:0007669"/>
    <property type="project" value="InterPro"/>
</dbReference>
<feature type="compositionally biased region" description="Low complexity" evidence="1">
    <location>
        <begin position="275"/>
        <end position="289"/>
    </location>
</feature>
<proteinExistence type="predicted"/>
<feature type="region of interest" description="Disordered" evidence="1">
    <location>
        <begin position="275"/>
        <end position="298"/>
    </location>
</feature>
<dbReference type="AlphaFoldDB" id="A0AAD5UYN6"/>
<gene>
    <name evidence="3" type="ORF">NLI96_g7675</name>
</gene>
<sequence length="506" mass="54590">MYAYHAYGDSKFLDIAISIWEEVNLWLITPDDAASGLHPYLNVSIPTSCNEATVSGGVLAATSPLVPYVNGETNCAFLALSGYLAEATSDSKYEDTADLVAAFIKAHFYDGTSIIGSISFTYAPCAQEQSANVFGLCIEALVIYAKVSASAEWITLLSYLVSTTLTIPEVKLNNDDPFPEDGTDITSTNPEVQKAVLIRGLYTAWNRMAPTSDAAKFIQAFITVQYNALLNLASKPGVSRFSPSWQGPPATELDSWGQAGALPVLVAAVALAPNTTQSPASPSNTSASTDQLRSGPRKSRISVIVGPTVAGVVVIATILAAAIVFRREKRKSRSRFWRKHSTAYRSHHFKAMPERSDDTAHPPLFHVQPFPLANSVRGGEICPQEASDNCSVRSTASQRGSGKDPTTDLSVVELGLDYKSREITSDMNSVPARDSSLMGTHGYQPHNDERLVAVDADVGDRGEEVDDDPSEIPGLIRRLNRALARLSYGQMPLEPESDLPPEYQAS</sequence>
<evidence type="ECO:0000256" key="2">
    <source>
        <dbReference type="SAM" id="Phobius"/>
    </source>
</evidence>
<evidence type="ECO:0000313" key="4">
    <source>
        <dbReference type="Proteomes" id="UP001212997"/>
    </source>
</evidence>
<evidence type="ECO:0000256" key="1">
    <source>
        <dbReference type="SAM" id="MobiDB-lite"/>
    </source>
</evidence>
<organism evidence="3 4">
    <name type="scientific">Meripilus lineatus</name>
    <dbReference type="NCBI Taxonomy" id="2056292"/>
    <lineage>
        <taxon>Eukaryota</taxon>
        <taxon>Fungi</taxon>
        <taxon>Dikarya</taxon>
        <taxon>Basidiomycota</taxon>
        <taxon>Agaricomycotina</taxon>
        <taxon>Agaricomycetes</taxon>
        <taxon>Polyporales</taxon>
        <taxon>Meripilaceae</taxon>
        <taxon>Meripilus</taxon>
    </lineage>
</organism>
<feature type="region of interest" description="Disordered" evidence="1">
    <location>
        <begin position="385"/>
        <end position="408"/>
    </location>
</feature>
<keyword evidence="2" id="KW-0812">Transmembrane</keyword>
<keyword evidence="2" id="KW-1133">Transmembrane helix</keyword>
<protein>
    <recommendedName>
        <fullName evidence="5">Glycoside hydrolase family 76 protein</fullName>
    </recommendedName>
</protein>
<dbReference type="Gene3D" id="1.50.10.20">
    <property type="match status" value="1"/>
</dbReference>
<feature type="transmembrane region" description="Helical" evidence="2">
    <location>
        <begin position="301"/>
        <end position="325"/>
    </location>
</feature>
<dbReference type="SUPFAM" id="SSF48208">
    <property type="entry name" value="Six-hairpin glycosidases"/>
    <property type="match status" value="1"/>
</dbReference>
<keyword evidence="2" id="KW-0472">Membrane</keyword>